<evidence type="ECO:0000256" key="1">
    <source>
        <dbReference type="ARBA" id="ARBA00004141"/>
    </source>
</evidence>
<evidence type="ECO:0000313" key="7">
    <source>
        <dbReference type="EMBL" id="MFC1441227.1"/>
    </source>
</evidence>
<feature type="transmembrane region" description="Helical" evidence="6">
    <location>
        <begin position="381"/>
        <end position="404"/>
    </location>
</feature>
<feature type="transmembrane region" description="Helical" evidence="6">
    <location>
        <begin position="416"/>
        <end position="435"/>
    </location>
</feature>
<proteinExistence type="predicted"/>
<name>A0ABV6XSU0_9ACTN</name>
<feature type="transmembrane region" description="Helical" evidence="6">
    <location>
        <begin position="219"/>
        <end position="244"/>
    </location>
</feature>
<accession>A0ABV6XSU0</accession>
<feature type="transmembrane region" description="Helical" evidence="6">
    <location>
        <begin position="58"/>
        <end position="86"/>
    </location>
</feature>
<dbReference type="RefSeq" id="WP_380566478.1">
    <property type="nucleotide sequence ID" value="NZ_JBEUKS010000008.1"/>
</dbReference>
<keyword evidence="2 6" id="KW-0812">Transmembrane</keyword>
<feature type="region of interest" description="Disordered" evidence="5">
    <location>
        <begin position="1"/>
        <end position="27"/>
    </location>
</feature>
<evidence type="ECO:0000256" key="2">
    <source>
        <dbReference type="ARBA" id="ARBA00022692"/>
    </source>
</evidence>
<evidence type="ECO:0000256" key="5">
    <source>
        <dbReference type="SAM" id="MobiDB-lite"/>
    </source>
</evidence>
<feature type="transmembrane region" description="Helical" evidence="6">
    <location>
        <begin position="306"/>
        <end position="334"/>
    </location>
</feature>
<dbReference type="Gene3D" id="1.20.1740.10">
    <property type="entry name" value="Amino acid/polyamine transporter I"/>
    <property type="match status" value="1"/>
</dbReference>
<dbReference type="PANTHER" id="PTHR47704">
    <property type="entry name" value="POTASSIUM TRANSPORTER KIMA"/>
    <property type="match status" value="1"/>
</dbReference>
<feature type="transmembrane region" description="Helical" evidence="6">
    <location>
        <begin position="355"/>
        <end position="375"/>
    </location>
</feature>
<dbReference type="EMBL" id="JBEUKS010000008">
    <property type="protein sequence ID" value="MFC1441227.1"/>
    <property type="molecule type" value="Genomic_DNA"/>
</dbReference>
<dbReference type="InterPro" id="IPR002293">
    <property type="entry name" value="AA/rel_permease1"/>
</dbReference>
<keyword evidence="8" id="KW-1185">Reference proteome</keyword>
<feature type="transmembrane region" description="Helical" evidence="6">
    <location>
        <begin position="117"/>
        <end position="141"/>
    </location>
</feature>
<dbReference type="Pfam" id="PF13520">
    <property type="entry name" value="AA_permease_2"/>
    <property type="match status" value="1"/>
</dbReference>
<evidence type="ECO:0000256" key="6">
    <source>
        <dbReference type="SAM" id="Phobius"/>
    </source>
</evidence>
<comment type="subcellular location">
    <subcellularLocation>
        <location evidence="1">Membrane</location>
        <topology evidence="1">Multi-pass membrane protein</topology>
    </subcellularLocation>
</comment>
<keyword evidence="3 6" id="KW-1133">Transmembrane helix</keyword>
<sequence length="621" mass="65079">MSVPGGVSAVRDEDEEPPDPPAGAVTGADRHRLSALGGLAALSLDAMASVAYGPEAIVVVLAAAGAHGLGFTLPVTLAIAALLGVLTLSYRQVIAAFPDGGGSYAVAKAHLGRRTALVSAASLVIDYVLNVAVSVTAGVAALTSAFPGLYGDRVWLCLVVLVLVTGVNLRGIAESARVFMIPTAVFVLSILTVIVVGLFRNAPVGVLATGHSSELASDASSVGVLLLLRAFASGCSALTGVEAIANAVPSFRRPGVKRAQRTEVALGGLLGVMLVGLALLIGRFHLQPVAGVTVLAQLTDASLGHGFGFYLVQFATMLLALAANTSFGGLPVLLRLLARDNHLPHVFALRADHQVYRHGVLALALASAVLLVGSGGDVNNLVPLFAIGVFVGFTICQVGMVRHWRANLVPGWHGKALLNGFGALLTASATVVETVTKFTEGAWIICLVLPLLVLLFSRVRRSYERIGRQLGLGDVPAPLTRRHSLVVVPVGALSRLTQEALSTAVSLGDEVVAVTVEACEPDAEECAAAEALRRDWELWNPQVPLVSVVSARRELTRPLVGYLQELAAAHAYDRVTVLIPEVEPAHWWQWPLHNQRGALISRAVRHGTTAAVCRLRLRLDA</sequence>
<comment type="caution">
    <text evidence="7">The sequence shown here is derived from an EMBL/GenBank/DDBJ whole genome shotgun (WGS) entry which is preliminary data.</text>
</comment>
<feature type="transmembrane region" description="Helical" evidence="6">
    <location>
        <begin position="178"/>
        <end position="199"/>
    </location>
</feature>
<organism evidence="7 8">
    <name type="scientific">Streptacidiphilus jeojiensis</name>
    <dbReference type="NCBI Taxonomy" id="3229225"/>
    <lineage>
        <taxon>Bacteria</taxon>
        <taxon>Bacillati</taxon>
        <taxon>Actinomycetota</taxon>
        <taxon>Actinomycetes</taxon>
        <taxon>Kitasatosporales</taxon>
        <taxon>Streptomycetaceae</taxon>
        <taxon>Streptacidiphilus</taxon>
    </lineage>
</organism>
<keyword evidence="4 6" id="KW-0472">Membrane</keyword>
<reference evidence="7 8" key="1">
    <citation type="submission" date="2024-06" db="EMBL/GenBank/DDBJ databases">
        <authorList>
            <person name="Lee S.D."/>
        </authorList>
    </citation>
    <scope>NUCLEOTIDE SEQUENCE [LARGE SCALE GENOMIC DNA]</scope>
    <source>
        <strain evidence="7 8">N1-10</strain>
    </source>
</reference>
<protein>
    <submittedName>
        <fullName evidence="7">APC family permease</fullName>
    </submittedName>
</protein>
<evidence type="ECO:0000256" key="3">
    <source>
        <dbReference type="ARBA" id="ARBA00022989"/>
    </source>
</evidence>
<feature type="transmembrane region" description="Helical" evidence="6">
    <location>
        <begin position="264"/>
        <end position="286"/>
    </location>
</feature>
<feature type="transmembrane region" description="Helical" evidence="6">
    <location>
        <begin position="153"/>
        <end position="171"/>
    </location>
</feature>
<dbReference type="InterPro" id="IPR053153">
    <property type="entry name" value="APC_K+_Transporter"/>
</dbReference>
<evidence type="ECO:0000313" key="8">
    <source>
        <dbReference type="Proteomes" id="UP001592581"/>
    </source>
</evidence>
<evidence type="ECO:0000256" key="4">
    <source>
        <dbReference type="ARBA" id="ARBA00023136"/>
    </source>
</evidence>
<dbReference type="PANTHER" id="PTHR47704:SF1">
    <property type="entry name" value="POTASSIUM TRANSPORTER KIMA"/>
    <property type="match status" value="1"/>
</dbReference>
<dbReference type="Proteomes" id="UP001592581">
    <property type="component" value="Unassembled WGS sequence"/>
</dbReference>
<feature type="transmembrane region" description="Helical" evidence="6">
    <location>
        <begin position="441"/>
        <end position="459"/>
    </location>
</feature>
<gene>
    <name evidence="7" type="ORF">ABUW04_23485</name>
</gene>